<sequence>MSSNRLVFTIGHSTQPVERFLELLAKHGVTAVADVRSSPYSKHAPQFSTDELRASLNEAGVAYVFLGKELGARSNDDSCYVNDVVSYERLARSQLFQRGIQRVEDGCERHRIALMCSERDPTECHRTILVSKVLCERGAEIKHILSNGMTESHEETMLRVLDILGMPREDMLNSQDELVSKAYFGREKQIAYRRGG</sequence>
<dbReference type="InterPro" id="IPR007438">
    <property type="entry name" value="DUF488"/>
</dbReference>
<name>A0ABV3TIK0_9RHOB</name>
<gene>
    <name evidence="1" type="ORF">AB4874_06940</name>
</gene>
<keyword evidence="2" id="KW-1185">Reference proteome</keyword>
<dbReference type="EMBL" id="JBFRYC010000003">
    <property type="protein sequence ID" value="MEX1661386.1"/>
    <property type="molecule type" value="Genomic_DNA"/>
</dbReference>
<dbReference type="PANTHER" id="PTHR39337:SF1">
    <property type="entry name" value="BLR5642 PROTEIN"/>
    <property type="match status" value="1"/>
</dbReference>
<comment type="caution">
    <text evidence="1">The sequence shown here is derived from an EMBL/GenBank/DDBJ whole genome shotgun (WGS) entry which is preliminary data.</text>
</comment>
<dbReference type="Proteomes" id="UP001557465">
    <property type="component" value="Unassembled WGS sequence"/>
</dbReference>
<evidence type="ECO:0000313" key="2">
    <source>
        <dbReference type="Proteomes" id="UP001557465"/>
    </source>
</evidence>
<proteinExistence type="predicted"/>
<dbReference type="PANTHER" id="PTHR39337">
    <property type="entry name" value="BLR5642 PROTEIN"/>
    <property type="match status" value="1"/>
</dbReference>
<accession>A0ABV3TIK0</accession>
<reference evidence="1 2" key="1">
    <citation type="journal article" date="2011" name="Int. J. Syst. Evol. Microbiol.">
        <title>Zhongshania antarctica gen. nov., sp. nov. and Zhongshania guokunii sp. nov., gammaproteobacteria respectively isolated from coastal attached (fast) ice and surface seawater of the Antarctic.</title>
        <authorList>
            <person name="Li H.J."/>
            <person name="Zhang X.Y."/>
            <person name="Chen C.X."/>
            <person name="Zhang Y.J."/>
            <person name="Gao Z.M."/>
            <person name="Yu Y."/>
            <person name="Chen X.L."/>
            <person name="Chen B."/>
            <person name="Zhang Y.Z."/>
        </authorList>
    </citation>
    <scope>NUCLEOTIDE SEQUENCE [LARGE SCALE GENOMIC DNA]</scope>
    <source>
        <strain evidence="1 2">15-R06ZXC-3</strain>
    </source>
</reference>
<organism evidence="1 2">
    <name type="scientific">Thioclava arctica</name>
    <dbReference type="NCBI Taxonomy" id="3238301"/>
    <lineage>
        <taxon>Bacteria</taxon>
        <taxon>Pseudomonadati</taxon>
        <taxon>Pseudomonadota</taxon>
        <taxon>Alphaproteobacteria</taxon>
        <taxon>Rhodobacterales</taxon>
        <taxon>Paracoccaceae</taxon>
        <taxon>Thioclava</taxon>
    </lineage>
</organism>
<evidence type="ECO:0000313" key="1">
    <source>
        <dbReference type="EMBL" id="MEX1661386.1"/>
    </source>
</evidence>
<dbReference type="Pfam" id="PF04343">
    <property type="entry name" value="DUF488"/>
    <property type="match status" value="1"/>
</dbReference>
<protein>
    <submittedName>
        <fullName evidence="1">DUF488 family protein</fullName>
    </submittedName>
</protein>
<dbReference type="RefSeq" id="WP_368391430.1">
    <property type="nucleotide sequence ID" value="NZ_JBFRYC010000003.1"/>
</dbReference>